<evidence type="ECO:0000313" key="2">
    <source>
        <dbReference type="EMBL" id="NLJ19327.1"/>
    </source>
</evidence>
<gene>
    <name evidence="2" type="ORF">GX355_10775</name>
</gene>
<sequence>MAQVLDVANWLLCNQESLVSKPMTNLRLNKLLYFAQVFSIMEYGKAMFHDDIEAWEFGPVVPVVYHAYKENGNRTIEPNFECENESLSVDDIAILQMINIVYSKTGTSKLVDTTHLDNSPWHKAFHEGSKIIKNDDIEEFYRPYYQEHKDRWRKKLLEKMIPAKSYRNSDGKLIIQRESF</sequence>
<reference evidence="2 3" key="1">
    <citation type="journal article" date="2020" name="Biotechnol. Biofuels">
        <title>New insights from the biogas microbiome by comprehensive genome-resolved metagenomics of nearly 1600 species originating from multiple anaerobic digesters.</title>
        <authorList>
            <person name="Campanaro S."/>
            <person name="Treu L."/>
            <person name="Rodriguez-R L.M."/>
            <person name="Kovalovszki A."/>
            <person name="Ziels R.M."/>
            <person name="Maus I."/>
            <person name="Zhu X."/>
            <person name="Kougias P.G."/>
            <person name="Basile A."/>
            <person name="Luo G."/>
            <person name="Schluter A."/>
            <person name="Konstantinidis K.T."/>
            <person name="Angelidaki I."/>
        </authorList>
    </citation>
    <scope>NUCLEOTIDE SEQUENCE [LARGE SCALE GENOMIC DNA]</scope>
    <source>
        <strain evidence="2">AS23ysBPME_34</strain>
    </source>
</reference>
<dbReference type="RefSeq" id="WP_276649805.1">
    <property type="nucleotide sequence ID" value="NZ_JAAYSM010000388.1"/>
</dbReference>
<accession>A0A7X8C5M7</accession>
<name>A0A7X8C5M7_9LACT</name>
<dbReference type="AlphaFoldDB" id="A0A7X8C5M7"/>
<dbReference type="Pfam" id="PF13274">
    <property type="entry name" value="SocA_Panacea"/>
    <property type="match status" value="1"/>
</dbReference>
<proteinExistence type="predicted"/>
<evidence type="ECO:0000259" key="1">
    <source>
        <dbReference type="Pfam" id="PF13274"/>
    </source>
</evidence>
<comment type="caution">
    <text evidence="2">The sequence shown here is derived from an EMBL/GenBank/DDBJ whole genome shotgun (WGS) entry which is preliminary data.</text>
</comment>
<feature type="domain" description="Antitoxin SocA-like Panacea" evidence="1">
    <location>
        <begin position="28"/>
        <end position="122"/>
    </location>
</feature>
<evidence type="ECO:0000313" key="3">
    <source>
        <dbReference type="Proteomes" id="UP000541058"/>
    </source>
</evidence>
<organism evidence="2 3">
    <name type="scientific">Globicatella sulfidifaciens</name>
    <dbReference type="NCBI Taxonomy" id="136093"/>
    <lineage>
        <taxon>Bacteria</taxon>
        <taxon>Bacillati</taxon>
        <taxon>Bacillota</taxon>
        <taxon>Bacilli</taxon>
        <taxon>Lactobacillales</taxon>
        <taxon>Aerococcaceae</taxon>
        <taxon>Globicatella</taxon>
    </lineage>
</organism>
<dbReference type="EMBL" id="JAAYSM010000388">
    <property type="protein sequence ID" value="NLJ19327.1"/>
    <property type="molecule type" value="Genomic_DNA"/>
</dbReference>
<dbReference type="InterPro" id="IPR025272">
    <property type="entry name" value="SocA_Panacea"/>
</dbReference>
<protein>
    <submittedName>
        <fullName evidence="2">DUF4065 domain-containing protein</fullName>
    </submittedName>
</protein>
<dbReference type="Proteomes" id="UP000541058">
    <property type="component" value="Unassembled WGS sequence"/>
</dbReference>